<comment type="subcellular location">
    <subcellularLocation>
        <location evidence="1">Membrane</location>
    </subcellularLocation>
</comment>
<dbReference type="Gene3D" id="1.20.1070.10">
    <property type="entry name" value="Rhodopsin 7-helix transmembrane proteins"/>
    <property type="match status" value="1"/>
</dbReference>
<gene>
    <name evidence="5" type="primary">WBGene00095447</name>
</gene>
<dbReference type="InterPro" id="IPR047130">
    <property type="entry name" value="7TM_GPCR_Srsx_nematod"/>
</dbReference>
<dbReference type="Pfam" id="PF10320">
    <property type="entry name" value="7TM_GPCR_Srsx"/>
    <property type="match status" value="1"/>
</dbReference>
<evidence type="ECO:0000256" key="3">
    <source>
        <dbReference type="ARBA" id="ARBA00022989"/>
    </source>
</evidence>
<dbReference type="PANTHER" id="PTHR23360:SF5">
    <property type="entry name" value="G-PROTEIN COUPLED RECEPTORS FAMILY 1 PROFILE DOMAIN-CONTAINING PROTEIN"/>
    <property type="match status" value="1"/>
</dbReference>
<dbReference type="PROSITE" id="PS50262">
    <property type="entry name" value="G_PROTEIN_RECEP_F1_2"/>
    <property type="match status" value="1"/>
</dbReference>
<dbReference type="GO" id="GO:0004930">
    <property type="term" value="F:G protein-coupled receptor activity"/>
    <property type="evidence" value="ECO:0007669"/>
    <property type="project" value="InterPro"/>
</dbReference>
<evidence type="ECO:0000256" key="2">
    <source>
        <dbReference type="ARBA" id="ARBA00022692"/>
    </source>
</evidence>
<dbReference type="InterPro" id="IPR017452">
    <property type="entry name" value="GPCR_Rhodpsn_7TM"/>
</dbReference>
<dbReference type="SUPFAM" id="SSF81321">
    <property type="entry name" value="Family A G protein-coupled receptor-like"/>
    <property type="match status" value="1"/>
</dbReference>
<dbReference type="InterPro" id="IPR000276">
    <property type="entry name" value="GPCR_Rhodpsn"/>
</dbReference>
<reference evidence="6" key="1">
    <citation type="journal article" date="2008" name="Nat. Genet.">
        <title>The Pristionchus pacificus genome provides a unique perspective on nematode lifestyle and parasitism.</title>
        <authorList>
            <person name="Dieterich C."/>
            <person name="Clifton S.W."/>
            <person name="Schuster L.N."/>
            <person name="Chinwalla A."/>
            <person name="Delehaunty K."/>
            <person name="Dinkelacker I."/>
            <person name="Fulton L."/>
            <person name="Fulton R."/>
            <person name="Godfrey J."/>
            <person name="Minx P."/>
            <person name="Mitreva M."/>
            <person name="Roeseler W."/>
            <person name="Tian H."/>
            <person name="Witte H."/>
            <person name="Yang S.P."/>
            <person name="Wilson R.K."/>
            <person name="Sommer R.J."/>
        </authorList>
    </citation>
    <scope>NUCLEOTIDE SEQUENCE [LARGE SCALE GENOMIC DNA]</scope>
    <source>
        <strain evidence="6">PS312</strain>
    </source>
</reference>
<dbReference type="GO" id="GO:0016020">
    <property type="term" value="C:membrane"/>
    <property type="evidence" value="ECO:0007669"/>
    <property type="project" value="UniProtKB-SubCell"/>
</dbReference>
<keyword evidence="6" id="KW-1185">Reference proteome</keyword>
<evidence type="ECO:0000313" key="6">
    <source>
        <dbReference type="Proteomes" id="UP000005239"/>
    </source>
</evidence>
<dbReference type="InterPro" id="IPR019424">
    <property type="entry name" value="7TM_GPCR_Srsx"/>
</dbReference>
<keyword evidence="3" id="KW-1133">Transmembrane helix</keyword>
<keyword evidence="2" id="KW-0812">Transmembrane</keyword>
<organism evidence="5 6">
    <name type="scientific">Pristionchus pacificus</name>
    <name type="common">Parasitic nematode worm</name>
    <dbReference type="NCBI Taxonomy" id="54126"/>
    <lineage>
        <taxon>Eukaryota</taxon>
        <taxon>Metazoa</taxon>
        <taxon>Ecdysozoa</taxon>
        <taxon>Nematoda</taxon>
        <taxon>Chromadorea</taxon>
        <taxon>Rhabditida</taxon>
        <taxon>Rhabditina</taxon>
        <taxon>Diplogasteromorpha</taxon>
        <taxon>Diplogasteroidea</taxon>
        <taxon>Neodiplogasteridae</taxon>
        <taxon>Pristionchus</taxon>
    </lineage>
</organism>
<proteinExistence type="predicted"/>
<dbReference type="Proteomes" id="UP000005239">
    <property type="component" value="Unassembled WGS sequence"/>
</dbReference>
<accession>A0A8R1U873</accession>
<name>A0A2A6C2P2_PRIPA</name>
<dbReference type="EnsemblMetazoa" id="PPA05893.1">
    <property type="protein sequence ID" value="PPA05893.1"/>
    <property type="gene ID" value="WBGene00095447"/>
</dbReference>
<reference evidence="5" key="2">
    <citation type="submission" date="2022-06" db="UniProtKB">
        <authorList>
            <consortium name="EnsemblMetazoa"/>
        </authorList>
    </citation>
    <scope>IDENTIFICATION</scope>
    <source>
        <strain evidence="5">PS312</strain>
    </source>
</reference>
<evidence type="ECO:0000256" key="4">
    <source>
        <dbReference type="ARBA" id="ARBA00023136"/>
    </source>
</evidence>
<evidence type="ECO:0000256" key="1">
    <source>
        <dbReference type="ARBA" id="ARBA00004370"/>
    </source>
</evidence>
<accession>A0A2A6C2P2</accession>
<protein>
    <submittedName>
        <fullName evidence="5">G protein-coupled receptor</fullName>
    </submittedName>
</protein>
<keyword evidence="4" id="KW-0472">Membrane</keyword>
<dbReference type="SMART" id="SM01381">
    <property type="entry name" value="7TM_GPCR_Srsx"/>
    <property type="match status" value="1"/>
</dbReference>
<dbReference type="OrthoDB" id="5854064at2759"/>
<evidence type="ECO:0000313" key="5">
    <source>
        <dbReference type="EnsemblMetazoa" id="PPA05893.1"/>
    </source>
</evidence>
<dbReference type="PANTHER" id="PTHR23360">
    <property type="entry name" value="G-PROTEIN COUPLED RECEPTORS FAMILY 1 PROFILE DOMAIN-CONTAINING PROTEIN-RELATED"/>
    <property type="match status" value="1"/>
</dbReference>
<sequence>MLRGFPTVSYFDSNSEEYYNGVACFRLHVEGIGLGLYIFHLGCDAWFIIAIMKAVPSTVKDKDEEDLPKTVFEIVRLLINISFGSYLLHVLHCFWGYLTKAEKMQQPFRIDEARLAEMAQKMREIEQKPKRGRKESTKLPKFIERMHYDPFDECAQFLAIFASLRLLHDCFTNLLLFSSSSCFLLTSLFLLQNYRFVWPFQGRQSTHKKASACLSSMLVHSLIHFIIALKSRSIIMPSVINDLEEKDWIVIRLAFSVIATVAFIGVFLNSLLFITTVRSRNLRSTCNILIGCCSLFDVIHQTHSQLIGTLQIGSLIQFPLLFTNFFLDSAICSTLQVFIRLLSMTDKLLPEICVSAGVFCVFCIGVDRLLSALLIPFRIKRKRLYLTFHFISISIYCSYTVYLMIVFYVPQSVYKSNMKLPTTNRRVICSIPSPFHGRSVVLWNQAMTMANLFSVLVYTTTWMVIRKFGASLDSRRLFRSICIVMSIDVAGWTITTLLLNLFFAFEMREGARFSLHYVAGIAVNSGVAFKAIVYYRTSAEYRNAFQNVWKIRTLIPSQTTMVGTLATSLETREMNRIR</sequence>
<dbReference type="AlphaFoldDB" id="A0A2A6C2P2"/>